<name>A0A0D2MNH7_9CHLO</name>
<dbReference type="RefSeq" id="XP_013901101.1">
    <property type="nucleotide sequence ID" value="XM_014045647.1"/>
</dbReference>
<dbReference type="AlphaFoldDB" id="A0A0D2MNH7"/>
<organism evidence="2 3">
    <name type="scientific">Monoraphidium neglectum</name>
    <dbReference type="NCBI Taxonomy" id="145388"/>
    <lineage>
        <taxon>Eukaryota</taxon>
        <taxon>Viridiplantae</taxon>
        <taxon>Chlorophyta</taxon>
        <taxon>core chlorophytes</taxon>
        <taxon>Chlorophyceae</taxon>
        <taxon>CS clade</taxon>
        <taxon>Sphaeropleales</taxon>
        <taxon>Selenastraceae</taxon>
        <taxon>Monoraphidium</taxon>
    </lineage>
</organism>
<dbReference type="KEGG" id="mng:MNEG_5878"/>
<protein>
    <submittedName>
        <fullName evidence="2">Uncharacterized protein</fullName>
    </submittedName>
</protein>
<dbReference type="GeneID" id="25738755"/>
<dbReference type="EMBL" id="KK101127">
    <property type="protein sequence ID" value="KIZ02082.1"/>
    <property type="molecule type" value="Genomic_DNA"/>
</dbReference>
<evidence type="ECO:0000256" key="1">
    <source>
        <dbReference type="SAM" id="MobiDB-lite"/>
    </source>
</evidence>
<reference evidence="2 3" key="1">
    <citation type="journal article" date="2013" name="BMC Genomics">
        <title>Reconstruction of the lipid metabolism for the microalga Monoraphidium neglectum from its genome sequence reveals characteristics suitable for biofuel production.</title>
        <authorList>
            <person name="Bogen C."/>
            <person name="Al-Dilaimi A."/>
            <person name="Albersmeier A."/>
            <person name="Wichmann J."/>
            <person name="Grundmann M."/>
            <person name="Rupp O."/>
            <person name="Lauersen K.J."/>
            <person name="Blifernez-Klassen O."/>
            <person name="Kalinowski J."/>
            <person name="Goesmann A."/>
            <person name="Mussgnug J.H."/>
            <person name="Kruse O."/>
        </authorList>
    </citation>
    <scope>NUCLEOTIDE SEQUENCE [LARGE SCALE GENOMIC DNA]</scope>
    <source>
        <strain evidence="2 3">SAG 48.87</strain>
    </source>
</reference>
<gene>
    <name evidence="2" type="ORF">MNEG_5878</name>
</gene>
<feature type="region of interest" description="Disordered" evidence="1">
    <location>
        <begin position="191"/>
        <end position="224"/>
    </location>
</feature>
<evidence type="ECO:0000313" key="2">
    <source>
        <dbReference type="EMBL" id="KIZ02082.1"/>
    </source>
</evidence>
<keyword evidence="3" id="KW-1185">Reference proteome</keyword>
<feature type="compositionally biased region" description="Low complexity" evidence="1">
    <location>
        <begin position="198"/>
        <end position="207"/>
    </location>
</feature>
<dbReference type="Proteomes" id="UP000054498">
    <property type="component" value="Unassembled WGS sequence"/>
</dbReference>
<sequence length="224" mass="23448">MVAIAGCQLPRLCPGAPDQGYAQQRLEEARRDLLEFAAATVIACGHAGAPSPISAVALTPLDDRGPATPRADKAHWAHAVEQLVLEPHQEERLMAVLELSRARATRAAKEREALLRLCAERAGDAAAQEELVEEVGRVQRCYAAGNAACLLALYGSVFTAQQLAAFAVGSWPYAVSQTALLDVLLERRQQASGGQERPGGAHAAPAATGSDTTGTRGALAGGKH</sequence>
<accession>A0A0D2MNH7</accession>
<evidence type="ECO:0000313" key="3">
    <source>
        <dbReference type="Proteomes" id="UP000054498"/>
    </source>
</evidence>
<proteinExistence type="predicted"/>